<accession>A0A5N6P7H8</accession>
<dbReference type="PANTHER" id="PTHR11439">
    <property type="entry name" value="GAG-POL-RELATED RETROTRANSPOSON"/>
    <property type="match status" value="1"/>
</dbReference>
<evidence type="ECO:0000313" key="2">
    <source>
        <dbReference type="Proteomes" id="UP000326396"/>
    </source>
</evidence>
<dbReference type="CDD" id="cd09272">
    <property type="entry name" value="RNase_HI_RT_Ty1"/>
    <property type="match status" value="1"/>
</dbReference>
<organism evidence="1 2">
    <name type="scientific">Mikania micrantha</name>
    <name type="common">bitter vine</name>
    <dbReference type="NCBI Taxonomy" id="192012"/>
    <lineage>
        <taxon>Eukaryota</taxon>
        <taxon>Viridiplantae</taxon>
        <taxon>Streptophyta</taxon>
        <taxon>Embryophyta</taxon>
        <taxon>Tracheophyta</taxon>
        <taxon>Spermatophyta</taxon>
        <taxon>Magnoliopsida</taxon>
        <taxon>eudicotyledons</taxon>
        <taxon>Gunneridae</taxon>
        <taxon>Pentapetalae</taxon>
        <taxon>asterids</taxon>
        <taxon>campanulids</taxon>
        <taxon>Asterales</taxon>
        <taxon>Asteraceae</taxon>
        <taxon>Asteroideae</taxon>
        <taxon>Heliantheae alliance</taxon>
        <taxon>Eupatorieae</taxon>
        <taxon>Mikania</taxon>
    </lineage>
</organism>
<evidence type="ECO:0000313" key="1">
    <source>
        <dbReference type="EMBL" id="KAD5960622.1"/>
    </source>
</evidence>
<dbReference type="InterPro" id="IPR043502">
    <property type="entry name" value="DNA/RNA_pol_sf"/>
</dbReference>
<proteinExistence type="predicted"/>
<dbReference type="Proteomes" id="UP000326396">
    <property type="component" value="Linkage Group LG14"/>
</dbReference>
<gene>
    <name evidence="1" type="ORF">E3N88_12094</name>
</gene>
<sequence>MHQPTNLHWAALKRLLCYLDGTLHHGLLFRCNSPLHLHAFTDADWAGDKQTYRSTTGYLVYLGSNLIAWSSKRQPTLTRSSTEAEFRAIASTTPELQWIISLLSELGYKSSVTPTVYCDNLYATHYSANPVFHSRMKHLALDFHFVREKVNTRTIRVTHIHADDQLADALTKMLLKPCFSSLLSKIGLLSRGLRLPNLEHKVRDSENVGEGDGNADGEMLHLRHNSNFGACQMAKMTENIVALDVKVVFLMDLPMDYPHNLV</sequence>
<keyword evidence="2" id="KW-1185">Reference proteome</keyword>
<dbReference type="OrthoDB" id="414945at2759"/>
<dbReference type="EMBL" id="SZYD01000006">
    <property type="protein sequence ID" value="KAD5960622.1"/>
    <property type="molecule type" value="Genomic_DNA"/>
</dbReference>
<reference evidence="1 2" key="1">
    <citation type="submission" date="2019-05" db="EMBL/GenBank/DDBJ databases">
        <title>Mikania micrantha, genome provides insights into the molecular mechanism of rapid growth.</title>
        <authorList>
            <person name="Liu B."/>
        </authorList>
    </citation>
    <scope>NUCLEOTIDE SEQUENCE [LARGE SCALE GENOMIC DNA]</scope>
    <source>
        <strain evidence="1">NLD-2019</strain>
        <tissue evidence="1">Leaf</tissue>
    </source>
</reference>
<protein>
    <recommendedName>
        <fullName evidence="3">Reverse transcriptase Ty1/copia-type domain-containing protein</fullName>
    </recommendedName>
</protein>
<dbReference type="AlphaFoldDB" id="A0A5N6P7H8"/>
<dbReference type="PANTHER" id="PTHR11439:SF450">
    <property type="entry name" value="REVERSE TRANSCRIPTASE TY1_COPIA-TYPE DOMAIN-CONTAINING PROTEIN"/>
    <property type="match status" value="1"/>
</dbReference>
<name>A0A5N6P7H8_9ASTR</name>
<evidence type="ECO:0008006" key="3">
    <source>
        <dbReference type="Google" id="ProtNLM"/>
    </source>
</evidence>
<dbReference type="SUPFAM" id="SSF56672">
    <property type="entry name" value="DNA/RNA polymerases"/>
    <property type="match status" value="1"/>
</dbReference>
<comment type="caution">
    <text evidence="1">The sequence shown here is derived from an EMBL/GenBank/DDBJ whole genome shotgun (WGS) entry which is preliminary data.</text>
</comment>